<dbReference type="Pfam" id="PF02195">
    <property type="entry name" value="ParB_N"/>
    <property type="match status" value="1"/>
</dbReference>
<comment type="caution">
    <text evidence="4">The sequence shown here is derived from an EMBL/GenBank/DDBJ whole genome shotgun (WGS) entry which is preliminary data.</text>
</comment>
<dbReference type="PANTHER" id="PTHR33375">
    <property type="entry name" value="CHROMOSOME-PARTITIONING PROTEIN PARB-RELATED"/>
    <property type="match status" value="1"/>
</dbReference>
<dbReference type="SUPFAM" id="SSF110849">
    <property type="entry name" value="ParB/Sulfiredoxin"/>
    <property type="match status" value="1"/>
</dbReference>
<dbReference type="Proteomes" id="UP000707356">
    <property type="component" value="Unassembled WGS sequence"/>
</dbReference>
<dbReference type="SUPFAM" id="SSF109709">
    <property type="entry name" value="KorB DNA-binding domain-like"/>
    <property type="match status" value="1"/>
</dbReference>
<proteinExistence type="inferred from homology"/>
<protein>
    <submittedName>
        <fullName evidence="4">ParB/RepB/Spo0J family partition protein</fullName>
    </submittedName>
</protein>
<dbReference type="AlphaFoldDB" id="A0A951PDT5"/>
<reference evidence="4" key="2">
    <citation type="journal article" date="2022" name="Microbiol. Resour. Announc.">
        <title>Metagenome Sequencing to Explore Phylogenomics of Terrestrial Cyanobacteria.</title>
        <authorList>
            <person name="Ward R.D."/>
            <person name="Stajich J.E."/>
            <person name="Johansen J.R."/>
            <person name="Huntemann M."/>
            <person name="Clum A."/>
            <person name="Foster B."/>
            <person name="Foster B."/>
            <person name="Roux S."/>
            <person name="Palaniappan K."/>
            <person name="Varghese N."/>
            <person name="Mukherjee S."/>
            <person name="Reddy T.B.K."/>
            <person name="Daum C."/>
            <person name="Copeland A."/>
            <person name="Chen I.A."/>
            <person name="Ivanova N.N."/>
            <person name="Kyrpides N.C."/>
            <person name="Shapiro N."/>
            <person name="Eloe-Fadrosh E.A."/>
            <person name="Pietrasiak N."/>
        </authorList>
    </citation>
    <scope>NUCLEOTIDE SEQUENCE</scope>
    <source>
        <strain evidence="4">GSE-TBD4-15B</strain>
    </source>
</reference>
<dbReference type="FunFam" id="3.90.1530.30:FF:000001">
    <property type="entry name" value="Chromosome partitioning protein ParB"/>
    <property type="match status" value="1"/>
</dbReference>
<evidence type="ECO:0000313" key="4">
    <source>
        <dbReference type="EMBL" id="MBW4467766.1"/>
    </source>
</evidence>
<gene>
    <name evidence="4" type="ORF">KME07_20250</name>
</gene>
<dbReference type="Pfam" id="PF17762">
    <property type="entry name" value="HTH_ParB"/>
    <property type="match status" value="1"/>
</dbReference>
<keyword evidence="2" id="KW-0238">DNA-binding</keyword>
<evidence type="ECO:0000259" key="3">
    <source>
        <dbReference type="SMART" id="SM00470"/>
    </source>
</evidence>
<dbReference type="Gene3D" id="3.90.1530.30">
    <property type="match status" value="1"/>
</dbReference>
<evidence type="ECO:0000256" key="2">
    <source>
        <dbReference type="ARBA" id="ARBA00023125"/>
    </source>
</evidence>
<dbReference type="InterPro" id="IPR050336">
    <property type="entry name" value="Chromosome_partition/occlusion"/>
</dbReference>
<dbReference type="InterPro" id="IPR036086">
    <property type="entry name" value="ParB/Sulfiredoxin_sf"/>
</dbReference>
<evidence type="ECO:0000256" key="1">
    <source>
        <dbReference type="ARBA" id="ARBA00006295"/>
    </source>
</evidence>
<dbReference type="EMBL" id="JAHHHV010000080">
    <property type="protein sequence ID" value="MBW4467766.1"/>
    <property type="molecule type" value="Genomic_DNA"/>
</dbReference>
<dbReference type="CDD" id="cd16393">
    <property type="entry name" value="SPO0J_N"/>
    <property type="match status" value="1"/>
</dbReference>
<accession>A0A951PDT5</accession>
<dbReference type="InterPro" id="IPR041468">
    <property type="entry name" value="HTH_ParB/Spo0J"/>
</dbReference>
<organism evidence="4 5">
    <name type="scientific">Pegethrix bostrychoides GSE-TBD4-15B</name>
    <dbReference type="NCBI Taxonomy" id="2839662"/>
    <lineage>
        <taxon>Bacteria</taxon>
        <taxon>Bacillati</taxon>
        <taxon>Cyanobacteriota</taxon>
        <taxon>Cyanophyceae</taxon>
        <taxon>Oculatellales</taxon>
        <taxon>Oculatellaceae</taxon>
        <taxon>Pegethrix</taxon>
    </lineage>
</organism>
<dbReference type="GO" id="GO:0003677">
    <property type="term" value="F:DNA binding"/>
    <property type="evidence" value="ECO:0007669"/>
    <property type="project" value="UniProtKB-KW"/>
</dbReference>
<dbReference type="GO" id="GO:0005694">
    <property type="term" value="C:chromosome"/>
    <property type="evidence" value="ECO:0007669"/>
    <property type="project" value="TreeGrafter"/>
</dbReference>
<reference evidence="4" key="1">
    <citation type="submission" date="2021-05" db="EMBL/GenBank/DDBJ databases">
        <authorList>
            <person name="Pietrasiak N."/>
            <person name="Ward R."/>
            <person name="Stajich J.E."/>
            <person name="Kurbessoian T."/>
        </authorList>
    </citation>
    <scope>NUCLEOTIDE SEQUENCE</scope>
    <source>
        <strain evidence="4">GSE-TBD4-15B</strain>
    </source>
</reference>
<dbReference type="PANTHER" id="PTHR33375:SF7">
    <property type="entry name" value="CHROMOSOME 2-PARTITIONING PROTEIN PARB-RELATED"/>
    <property type="match status" value="1"/>
</dbReference>
<dbReference type="InterPro" id="IPR004437">
    <property type="entry name" value="ParB/RepB/Spo0J"/>
</dbReference>
<dbReference type="InterPro" id="IPR003115">
    <property type="entry name" value="ParB_N"/>
</dbReference>
<feature type="domain" description="ParB-like N-terminal" evidence="3">
    <location>
        <begin position="19"/>
        <end position="108"/>
    </location>
</feature>
<dbReference type="NCBIfam" id="TIGR00180">
    <property type="entry name" value="parB_part"/>
    <property type="match status" value="1"/>
</dbReference>
<name>A0A951PDT5_9CYAN</name>
<dbReference type="Gene3D" id="1.10.10.2830">
    <property type="match status" value="1"/>
</dbReference>
<evidence type="ECO:0000313" key="5">
    <source>
        <dbReference type="Proteomes" id="UP000707356"/>
    </source>
</evidence>
<sequence>MLEAVRMQSLIRETKNVAEWVSLASIKTREQPRHYFDPDKLEQLVQSIAQHGILEPLLVRPVNTNQYELVAGERRYRAALKLGLPEVPVVIRQLNDEEAIQLALIENLQREDLNPIEETEGILQLLAFKLKLPVQGIPSLLYQMKNMLEKEADLRAVEGRNNVIPSSRAEQEREIQAVFQDLGLMNWLSFTCNRLPLLNLPDEILTAIRSGQIAYTKALAIARIKDQAQRQTLLNQAIAENLSLNQIRACIKAIRSKPELQPPEVLVMTLHRRLLKAKLWEDPQRWTQAQTLLSQLEALLDQTQTNQTQTNQAEPDSPP</sequence>
<dbReference type="SMART" id="SM00470">
    <property type="entry name" value="ParB"/>
    <property type="match status" value="1"/>
</dbReference>
<comment type="similarity">
    <text evidence="1">Belongs to the ParB family.</text>
</comment>
<dbReference type="GO" id="GO:0007059">
    <property type="term" value="P:chromosome segregation"/>
    <property type="evidence" value="ECO:0007669"/>
    <property type="project" value="TreeGrafter"/>
</dbReference>